<dbReference type="Proteomes" id="UP001152320">
    <property type="component" value="Chromosome 1"/>
</dbReference>
<gene>
    <name evidence="2" type="ORF">HOLleu_03543</name>
</gene>
<dbReference type="InterPro" id="IPR041232">
    <property type="entry name" value="NPL"/>
</dbReference>
<comment type="caution">
    <text evidence="2">The sequence shown here is derived from an EMBL/GenBank/DDBJ whole genome shotgun (WGS) entry which is preliminary data.</text>
</comment>
<evidence type="ECO:0000259" key="1">
    <source>
        <dbReference type="Pfam" id="PF17800"/>
    </source>
</evidence>
<name>A0A9Q1CTK3_HOLLE</name>
<reference evidence="2" key="1">
    <citation type="submission" date="2021-10" db="EMBL/GenBank/DDBJ databases">
        <title>Tropical sea cucumber genome reveals ecological adaptation and Cuvierian tubules defense mechanism.</title>
        <authorList>
            <person name="Chen T."/>
        </authorList>
    </citation>
    <scope>NUCLEOTIDE SEQUENCE</scope>
    <source>
        <strain evidence="2">Nanhai2018</strain>
        <tissue evidence="2">Muscle</tissue>
    </source>
</reference>
<dbReference type="Pfam" id="PF17800">
    <property type="entry name" value="NPL"/>
    <property type="match status" value="1"/>
</dbReference>
<proteinExistence type="predicted"/>
<keyword evidence="3" id="KW-1185">Reference proteome</keyword>
<protein>
    <submittedName>
        <fullName evidence="2">FK506-binding protein 4</fullName>
    </submittedName>
</protein>
<dbReference type="AlphaFoldDB" id="A0A9Q1CTK3"/>
<organism evidence="2 3">
    <name type="scientific">Holothuria leucospilota</name>
    <name type="common">Black long sea cucumber</name>
    <name type="synonym">Mertensiothuria leucospilota</name>
    <dbReference type="NCBI Taxonomy" id="206669"/>
    <lineage>
        <taxon>Eukaryota</taxon>
        <taxon>Metazoa</taxon>
        <taxon>Echinodermata</taxon>
        <taxon>Eleutherozoa</taxon>
        <taxon>Echinozoa</taxon>
        <taxon>Holothuroidea</taxon>
        <taxon>Aspidochirotacea</taxon>
        <taxon>Aspidochirotida</taxon>
        <taxon>Holothuriidae</taxon>
        <taxon>Holothuria</taxon>
    </lineage>
</organism>
<dbReference type="OrthoDB" id="2265977at2759"/>
<dbReference type="Gene3D" id="2.60.120.340">
    <property type="entry name" value="Nucleoplasmin core domain"/>
    <property type="match status" value="1"/>
</dbReference>
<evidence type="ECO:0000313" key="2">
    <source>
        <dbReference type="EMBL" id="KAJ8050364.1"/>
    </source>
</evidence>
<sequence>MFWGMTLYPGVEYTREIKRPEYLTLAALDCRPQMNRGETNLTAYLVLKCDNYEHVLCTLVQGHAHQQILNFVMQEGEKMTLTVEGSGKYFRVKLVFSKSSGIIQHYCNFL</sequence>
<evidence type="ECO:0000313" key="3">
    <source>
        <dbReference type="Proteomes" id="UP001152320"/>
    </source>
</evidence>
<dbReference type="EMBL" id="JAIZAY010000001">
    <property type="protein sequence ID" value="KAJ8050364.1"/>
    <property type="molecule type" value="Genomic_DNA"/>
</dbReference>
<feature type="domain" description="Nucleoplasmin-like" evidence="1">
    <location>
        <begin position="2"/>
        <end position="87"/>
    </location>
</feature>
<accession>A0A9Q1CTK3</accession>